<dbReference type="Proteomes" id="UP000249364">
    <property type="component" value="Unassembled WGS sequence"/>
</dbReference>
<keyword evidence="2" id="KW-0808">Transferase</keyword>
<evidence type="ECO:0000313" key="3">
    <source>
        <dbReference type="Proteomes" id="UP000249364"/>
    </source>
</evidence>
<keyword evidence="3" id="KW-1185">Reference proteome</keyword>
<evidence type="ECO:0000313" key="2">
    <source>
        <dbReference type="EMBL" id="PZX40658.1"/>
    </source>
</evidence>
<reference evidence="2 3" key="1">
    <citation type="submission" date="2018-06" db="EMBL/GenBank/DDBJ databases">
        <title>Genomic Encyclopedia of Archaeal and Bacterial Type Strains, Phase II (KMG-II): from individual species to whole genera.</title>
        <authorList>
            <person name="Goeker M."/>
        </authorList>
    </citation>
    <scope>NUCLEOTIDE SEQUENCE [LARGE SCALE GENOMIC DNA]</scope>
    <source>
        <strain evidence="2 3">DSM 13087</strain>
    </source>
</reference>
<dbReference type="AlphaFoldDB" id="A0A2W7PWY8"/>
<keyword evidence="2" id="KW-0418">Kinase</keyword>
<dbReference type="PANTHER" id="PTHR10285">
    <property type="entry name" value="URIDINE KINASE"/>
    <property type="match status" value="1"/>
</dbReference>
<dbReference type="Gene3D" id="3.40.50.300">
    <property type="entry name" value="P-loop containing nucleotide triphosphate hydrolases"/>
    <property type="match status" value="1"/>
</dbReference>
<sequence length="206" mass="22627">MLDHLRRLQGGGRKLVAVAGPPASGKSTFAALLCDTLTREGMQAQTVPMDGFHLDNRLLDARGLRARKGAPETFDMQGFVALVQRLKQGGDVVYPVFDRKGDLAVAGAGIVTSGCEFAIVEGNYLLFDEPHWAALAPLWDFSIWIETPLPVIQERCIARWRKYGYTPETARSRAEGNDLVNARRIIGAQLRADMTLAHDFAFGRSA</sequence>
<protein>
    <submittedName>
        <fullName evidence="2">Fructokinase</fullName>
    </submittedName>
</protein>
<dbReference type="GO" id="GO:0016301">
    <property type="term" value="F:kinase activity"/>
    <property type="evidence" value="ECO:0007669"/>
    <property type="project" value="UniProtKB-KW"/>
</dbReference>
<name>A0A2W7PWY8_9RHOB</name>
<organism evidence="2 3">
    <name type="scientific">Roseinatronobacter thiooxidans</name>
    <dbReference type="NCBI Taxonomy" id="121821"/>
    <lineage>
        <taxon>Bacteria</taxon>
        <taxon>Pseudomonadati</taxon>
        <taxon>Pseudomonadota</taxon>
        <taxon>Alphaproteobacteria</taxon>
        <taxon>Rhodobacterales</taxon>
        <taxon>Paracoccaceae</taxon>
        <taxon>Roseinatronobacter</taxon>
    </lineage>
</organism>
<gene>
    <name evidence="2" type="ORF">LY56_02541</name>
</gene>
<feature type="domain" description="Phosphoribulokinase/uridine kinase" evidence="1">
    <location>
        <begin position="16"/>
        <end position="159"/>
    </location>
</feature>
<dbReference type="Pfam" id="PF00485">
    <property type="entry name" value="PRK"/>
    <property type="match status" value="1"/>
</dbReference>
<accession>A0A2W7PWY8</accession>
<dbReference type="STRING" id="121821.GCA_001870675_01294"/>
<dbReference type="SUPFAM" id="SSF52540">
    <property type="entry name" value="P-loop containing nucleoside triphosphate hydrolases"/>
    <property type="match status" value="1"/>
</dbReference>
<comment type="caution">
    <text evidence="2">The sequence shown here is derived from an EMBL/GenBank/DDBJ whole genome shotgun (WGS) entry which is preliminary data.</text>
</comment>
<dbReference type="GO" id="GO:0005524">
    <property type="term" value="F:ATP binding"/>
    <property type="evidence" value="ECO:0007669"/>
    <property type="project" value="InterPro"/>
</dbReference>
<evidence type="ECO:0000259" key="1">
    <source>
        <dbReference type="Pfam" id="PF00485"/>
    </source>
</evidence>
<proteinExistence type="predicted"/>
<dbReference type="EMBL" id="QKZQ01000012">
    <property type="protein sequence ID" value="PZX40658.1"/>
    <property type="molecule type" value="Genomic_DNA"/>
</dbReference>
<dbReference type="InterPro" id="IPR027417">
    <property type="entry name" value="P-loop_NTPase"/>
</dbReference>
<dbReference type="InterPro" id="IPR006083">
    <property type="entry name" value="PRK/URK"/>
</dbReference>